<comment type="subcellular location">
    <subcellularLocation>
        <location evidence="1">Cell inner membrane</location>
        <topology evidence="1">Multi-pass membrane protein</topology>
    </subcellularLocation>
    <subcellularLocation>
        <location evidence="9">Cell membrane</location>
        <topology evidence="9">Multi-pass membrane protein</topology>
    </subcellularLocation>
</comment>
<evidence type="ECO:0000256" key="5">
    <source>
        <dbReference type="ARBA" id="ARBA00022692"/>
    </source>
</evidence>
<dbReference type="InterPro" id="IPR000515">
    <property type="entry name" value="MetI-like"/>
</dbReference>
<dbReference type="PATRIC" id="fig|505341.3.peg.1018"/>
<keyword evidence="3 9" id="KW-0813">Transport</keyword>
<keyword evidence="6" id="KW-0029">Amino-acid transport</keyword>
<dbReference type="GO" id="GO:0015184">
    <property type="term" value="F:L-cystine transmembrane transporter activity"/>
    <property type="evidence" value="ECO:0007669"/>
    <property type="project" value="TreeGrafter"/>
</dbReference>
<evidence type="ECO:0000259" key="10">
    <source>
        <dbReference type="PROSITE" id="PS50928"/>
    </source>
</evidence>
<dbReference type="Proteomes" id="UP000092649">
    <property type="component" value="Unassembled WGS sequence"/>
</dbReference>
<organism evidence="11 12">
    <name type="scientific">Gallibacterium salpingitidis</name>
    <dbReference type="NCBI Taxonomy" id="505341"/>
    <lineage>
        <taxon>Bacteria</taxon>
        <taxon>Pseudomonadati</taxon>
        <taxon>Pseudomonadota</taxon>
        <taxon>Gammaproteobacteria</taxon>
        <taxon>Pasteurellales</taxon>
        <taxon>Pasteurellaceae</taxon>
        <taxon>Gallibacterium</taxon>
    </lineage>
</organism>
<dbReference type="FunFam" id="1.10.3720.10:FF:000009">
    <property type="entry name" value="Amino acid ABC transporter permease"/>
    <property type="match status" value="1"/>
</dbReference>
<sequence>MSSNVSESISAIFHSILSTLPWMDDNKASIAIDAFFPMLEGMVYFTIPLTIVSFLVGMLIALAIALIRVTPQKHILHRVANGMANFYISAIRGTPLLAQLFIIFYALPNVGITLDPLPTAIIAFSLNTGAYASETVRAAILSVPKGQWEAGYTIGMSYWQNFFRIISPQALRVAVPPLSNSFIGLVKETSLASVVLVPEMMRQANIISSRTYEFLLIYCEAALMYWVVCAVLSYLQQRLEKHFERYVAR</sequence>
<dbReference type="EMBL" id="JTJL01000016">
    <property type="protein sequence ID" value="OBW95020.1"/>
    <property type="molecule type" value="Genomic_DNA"/>
</dbReference>
<keyword evidence="8 9" id="KW-0472">Membrane</keyword>
<evidence type="ECO:0000256" key="9">
    <source>
        <dbReference type="RuleBase" id="RU363032"/>
    </source>
</evidence>
<dbReference type="SUPFAM" id="SSF161098">
    <property type="entry name" value="MetI-like"/>
    <property type="match status" value="1"/>
</dbReference>
<evidence type="ECO:0000256" key="1">
    <source>
        <dbReference type="ARBA" id="ARBA00004429"/>
    </source>
</evidence>
<proteinExistence type="inferred from homology"/>
<feature type="transmembrane region" description="Helical" evidence="9">
    <location>
        <begin position="215"/>
        <end position="235"/>
    </location>
</feature>
<dbReference type="NCBIfam" id="TIGR01726">
    <property type="entry name" value="HEQRo_perm_3TM"/>
    <property type="match status" value="1"/>
</dbReference>
<evidence type="ECO:0000313" key="11">
    <source>
        <dbReference type="EMBL" id="OBW95020.1"/>
    </source>
</evidence>
<dbReference type="Gene3D" id="1.10.3720.10">
    <property type="entry name" value="MetI-like"/>
    <property type="match status" value="1"/>
</dbReference>
<keyword evidence="4" id="KW-1003">Cell membrane</keyword>
<dbReference type="Pfam" id="PF00528">
    <property type="entry name" value="BPD_transp_1"/>
    <property type="match status" value="1"/>
</dbReference>
<dbReference type="InterPro" id="IPR035906">
    <property type="entry name" value="MetI-like_sf"/>
</dbReference>
<evidence type="ECO:0000256" key="2">
    <source>
        <dbReference type="ARBA" id="ARBA00010072"/>
    </source>
</evidence>
<dbReference type="PANTHER" id="PTHR30614">
    <property type="entry name" value="MEMBRANE COMPONENT OF AMINO ACID ABC TRANSPORTER"/>
    <property type="match status" value="1"/>
</dbReference>
<name>A0A1A7NZK3_9PAST</name>
<reference evidence="11 12" key="1">
    <citation type="submission" date="2014-11" db="EMBL/GenBank/DDBJ databases">
        <title>Pan-genome of Gallibacterium spp.</title>
        <authorList>
            <person name="Kudirkiene E."/>
            <person name="Bojesen A.M."/>
        </authorList>
    </citation>
    <scope>NUCLEOTIDE SEQUENCE [LARGE SCALE GENOMIC DNA]</scope>
    <source>
        <strain evidence="11 12">F150</strain>
    </source>
</reference>
<dbReference type="InterPro" id="IPR043429">
    <property type="entry name" value="ArtM/GltK/GlnP/TcyL/YhdX-like"/>
</dbReference>
<keyword evidence="7 9" id="KW-1133">Transmembrane helix</keyword>
<protein>
    <submittedName>
        <fullName evidence="11">Cysteine ABC transporter permease</fullName>
    </submittedName>
</protein>
<gene>
    <name evidence="11" type="ORF">QS62_05060</name>
</gene>
<dbReference type="PROSITE" id="PS50928">
    <property type="entry name" value="ABC_TM1"/>
    <property type="match status" value="1"/>
</dbReference>
<dbReference type="AlphaFoldDB" id="A0A1A7NZK3"/>
<dbReference type="InterPro" id="IPR010065">
    <property type="entry name" value="AA_ABC_transptr_permease_3TM"/>
</dbReference>
<accession>A0A1A7NZK3</accession>
<evidence type="ECO:0000256" key="8">
    <source>
        <dbReference type="ARBA" id="ARBA00023136"/>
    </source>
</evidence>
<evidence type="ECO:0000313" key="12">
    <source>
        <dbReference type="Proteomes" id="UP000092649"/>
    </source>
</evidence>
<comment type="similarity">
    <text evidence="2">Belongs to the binding-protein-dependent transport system permease family. HisMQ subfamily.</text>
</comment>
<dbReference type="PANTHER" id="PTHR30614:SF0">
    <property type="entry name" value="L-CYSTINE TRANSPORT SYSTEM PERMEASE PROTEIN TCYL"/>
    <property type="match status" value="1"/>
</dbReference>
<evidence type="ECO:0000256" key="4">
    <source>
        <dbReference type="ARBA" id="ARBA00022475"/>
    </source>
</evidence>
<feature type="domain" description="ABC transmembrane type-1" evidence="10">
    <location>
        <begin position="43"/>
        <end position="236"/>
    </location>
</feature>
<keyword evidence="5 9" id="KW-0812">Transmembrane</keyword>
<dbReference type="GO" id="GO:0043190">
    <property type="term" value="C:ATP-binding cassette (ABC) transporter complex"/>
    <property type="evidence" value="ECO:0007669"/>
    <property type="project" value="InterPro"/>
</dbReference>
<evidence type="ECO:0000256" key="7">
    <source>
        <dbReference type="ARBA" id="ARBA00022989"/>
    </source>
</evidence>
<evidence type="ECO:0000256" key="6">
    <source>
        <dbReference type="ARBA" id="ARBA00022970"/>
    </source>
</evidence>
<evidence type="ECO:0000256" key="3">
    <source>
        <dbReference type="ARBA" id="ARBA00022448"/>
    </source>
</evidence>
<keyword evidence="12" id="KW-1185">Reference proteome</keyword>
<feature type="transmembrane region" description="Helical" evidence="9">
    <location>
        <begin position="86"/>
        <end position="107"/>
    </location>
</feature>
<comment type="caution">
    <text evidence="11">The sequence shown here is derived from an EMBL/GenBank/DDBJ whole genome shotgun (WGS) entry which is preliminary data.</text>
</comment>
<feature type="transmembrane region" description="Helical" evidence="9">
    <location>
        <begin position="43"/>
        <end position="66"/>
    </location>
</feature>
<dbReference type="CDD" id="cd06261">
    <property type="entry name" value="TM_PBP2"/>
    <property type="match status" value="1"/>
</dbReference>